<gene>
    <name evidence="2" type="ordered locus">Halha_1095</name>
</gene>
<feature type="transmembrane region" description="Helical" evidence="1">
    <location>
        <begin position="6"/>
        <end position="24"/>
    </location>
</feature>
<organism evidence="2 3">
    <name type="scientific">Halobacteroides halobius (strain ATCC 35273 / DSM 5150 / MD-1)</name>
    <dbReference type="NCBI Taxonomy" id="748449"/>
    <lineage>
        <taxon>Bacteria</taxon>
        <taxon>Bacillati</taxon>
        <taxon>Bacillota</taxon>
        <taxon>Clostridia</taxon>
        <taxon>Halanaerobiales</taxon>
        <taxon>Halobacteroidaceae</taxon>
        <taxon>Halobacteroides</taxon>
    </lineage>
</organism>
<protein>
    <submittedName>
        <fullName evidence="2">Uncharacterized protein</fullName>
    </submittedName>
</protein>
<dbReference type="HOGENOM" id="CLU_2734427_0_0_9"/>
<keyword evidence="1" id="KW-0812">Transmembrane</keyword>
<dbReference type="KEGG" id="hhl:Halha_1095"/>
<evidence type="ECO:0000256" key="1">
    <source>
        <dbReference type="SAM" id="Phobius"/>
    </source>
</evidence>
<proteinExistence type="predicted"/>
<sequence length="71" mass="8037">MINREVLLLVFLLGIGGVALYVFLGKNRKVEKKANRGIHSGGTAKKNYSKKELKDIIEILEQVKKIKDKIK</sequence>
<dbReference type="STRING" id="748449.Halha_1095"/>
<evidence type="ECO:0000313" key="3">
    <source>
        <dbReference type="Proteomes" id="UP000010880"/>
    </source>
</evidence>
<accession>L0K9K6</accession>
<evidence type="ECO:0000313" key="2">
    <source>
        <dbReference type="EMBL" id="AGB41049.1"/>
    </source>
</evidence>
<name>L0K9K6_HALHC</name>
<dbReference type="AlphaFoldDB" id="L0K9K6"/>
<keyword evidence="1" id="KW-1133">Transmembrane helix</keyword>
<keyword evidence="3" id="KW-1185">Reference proteome</keyword>
<reference evidence="3" key="1">
    <citation type="submission" date="2012-02" db="EMBL/GenBank/DDBJ databases">
        <title>The complete genome of Halobacteroides halobius DSM 5150.</title>
        <authorList>
            <person name="Lucas S."/>
            <person name="Copeland A."/>
            <person name="Lapidus A."/>
            <person name="Glavina del Rio T."/>
            <person name="Dalin E."/>
            <person name="Tice H."/>
            <person name="Bruce D."/>
            <person name="Goodwin L."/>
            <person name="Pitluck S."/>
            <person name="Peters L."/>
            <person name="Mikhailova N."/>
            <person name="Gu W."/>
            <person name="Kyrpides N."/>
            <person name="Mavromatis K."/>
            <person name="Ivanova N."/>
            <person name="Brettin T."/>
            <person name="Detter J.C."/>
            <person name="Han C."/>
            <person name="Larimer F."/>
            <person name="Land M."/>
            <person name="Hauser L."/>
            <person name="Markowitz V."/>
            <person name="Cheng J.-F."/>
            <person name="Hugenholtz P."/>
            <person name="Woyke T."/>
            <person name="Wu D."/>
            <person name="Tindall B."/>
            <person name="Pomrenke H."/>
            <person name="Brambilla E."/>
            <person name="Klenk H.-P."/>
            <person name="Eisen J.A."/>
        </authorList>
    </citation>
    <scope>NUCLEOTIDE SEQUENCE [LARGE SCALE GENOMIC DNA]</scope>
    <source>
        <strain evidence="3">ATCC 35273 / DSM 5150 / MD-1</strain>
    </source>
</reference>
<dbReference type="RefSeq" id="WP_015326774.1">
    <property type="nucleotide sequence ID" value="NC_019978.1"/>
</dbReference>
<dbReference type="EMBL" id="CP003359">
    <property type="protein sequence ID" value="AGB41049.1"/>
    <property type="molecule type" value="Genomic_DNA"/>
</dbReference>
<dbReference type="Proteomes" id="UP000010880">
    <property type="component" value="Chromosome"/>
</dbReference>
<keyword evidence="1" id="KW-0472">Membrane</keyword>